<dbReference type="Pfam" id="PF13338">
    <property type="entry name" value="AbiEi_4"/>
    <property type="match status" value="1"/>
</dbReference>
<dbReference type="KEGG" id="ddt:AAY81_03340"/>
<feature type="domain" description="AbiEi antitoxin N-terminal" evidence="1">
    <location>
        <begin position="6"/>
        <end position="52"/>
    </location>
</feature>
<accession>A0A172RX59</accession>
<evidence type="ECO:0000313" key="2">
    <source>
        <dbReference type="EMBL" id="SEO60974.1"/>
    </source>
</evidence>
<organism evidence="2 3">
    <name type="scientific">Denitrobacterium detoxificans</name>
    <dbReference type="NCBI Taxonomy" id="79604"/>
    <lineage>
        <taxon>Bacteria</taxon>
        <taxon>Bacillati</taxon>
        <taxon>Actinomycetota</taxon>
        <taxon>Coriobacteriia</taxon>
        <taxon>Eggerthellales</taxon>
        <taxon>Eggerthellaceae</taxon>
        <taxon>Denitrobacterium</taxon>
    </lineage>
</organism>
<dbReference type="InterPro" id="IPR025159">
    <property type="entry name" value="AbiEi_N"/>
</dbReference>
<gene>
    <name evidence="2" type="ORF">SAMN02910314_00646</name>
</gene>
<protein>
    <submittedName>
        <fullName evidence="2">Transcriptional regulator, AbiEi antitoxin, Type IV TA system</fullName>
    </submittedName>
</protein>
<name>A0A172RX59_9ACTN</name>
<dbReference type="OrthoDB" id="3192636at2"/>
<keyword evidence="3" id="KW-1185">Reference proteome</keyword>
<dbReference type="RefSeq" id="WP_066661361.1">
    <property type="nucleotide sequence ID" value="NZ_CP011402.1"/>
</dbReference>
<reference evidence="3" key="1">
    <citation type="submission" date="2016-10" db="EMBL/GenBank/DDBJ databases">
        <authorList>
            <person name="Varghese N."/>
        </authorList>
    </citation>
    <scope>NUCLEOTIDE SEQUENCE [LARGE SCALE GENOMIC DNA]</scope>
    <source>
        <strain evidence="3">DSM 21843</strain>
    </source>
</reference>
<dbReference type="AlphaFoldDB" id="A0A172RX59"/>
<dbReference type="EMBL" id="FOEC01000003">
    <property type="protein sequence ID" value="SEO60974.1"/>
    <property type="molecule type" value="Genomic_DNA"/>
</dbReference>
<proteinExistence type="predicted"/>
<evidence type="ECO:0000259" key="1">
    <source>
        <dbReference type="Pfam" id="PF13338"/>
    </source>
</evidence>
<sequence length="178" mass="19335">MTIYDDIYEIAADNYGLVTSAEAKGAGASDKELSRIAKDGRLTRIGYGVYRIKHWVPTELDPYAEAVALVGQGAYLYAESVIAMHALAPTNPALIHVATPNRVRRSLPASIEVVRRPDCGDTTEYEGIPSQTVPAAIRSCRGTMMTSRLVDAARRARELGLIRAEEEMALLEDLNGGD</sequence>
<evidence type="ECO:0000313" key="3">
    <source>
        <dbReference type="Proteomes" id="UP000182975"/>
    </source>
</evidence>
<dbReference type="Proteomes" id="UP000182975">
    <property type="component" value="Unassembled WGS sequence"/>
</dbReference>